<dbReference type="Proteomes" id="UP001054945">
    <property type="component" value="Unassembled WGS sequence"/>
</dbReference>
<accession>A0AAV4N186</accession>
<dbReference type="GO" id="GO:0005634">
    <property type="term" value="C:nucleus"/>
    <property type="evidence" value="ECO:0007669"/>
    <property type="project" value="TreeGrafter"/>
</dbReference>
<dbReference type="EMBL" id="BPLR01020344">
    <property type="protein sequence ID" value="GIX77630.1"/>
    <property type="molecule type" value="Genomic_DNA"/>
</dbReference>
<dbReference type="AlphaFoldDB" id="A0AAV4N186"/>
<dbReference type="InterPro" id="IPR048263">
    <property type="entry name" value="Arb2"/>
</dbReference>
<proteinExistence type="predicted"/>
<reference evidence="1 2" key="1">
    <citation type="submission" date="2021-06" db="EMBL/GenBank/DDBJ databases">
        <title>Caerostris extrusa draft genome.</title>
        <authorList>
            <person name="Kono N."/>
            <person name="Arakawa K."/>
        </authorList>
    </citation>
    <scope>NUCLEOTIDE SEQUENCE [LARGE SCALE GENOMIC DNA]</scope>
</reference>
<sequence length="122" mass="14372">MHMVVNQQAFIFHSDDAFTNEKIVILIHGTGIVRAGQWARWSKWNAENQWNSFWKIDTYSQSIAKQWMLVIAPQPRWMLTINLCKSFPESFQKRVFAIAFTDSCHNFVSQDLTASNIEWFQD</sequence>
<comment type="caution">
    <text evidence="1">The sequence shown here is derived from an EMBL/GenBank/DDBJ whole genome shotgun (WGS) entry which is preliminary data.</text>
</comment>
<keyword evidence="2" id="KW-1185">Reference proteome</keyword>
<dbReference type="PANTHER" id="PTHR21357:SF4">
    <property type="entry name" value="FAM172 FAMILY PROTEIN HOMOLOG CG10038"/>
    <property type="match status" value="1"/>
</dbReference>
<evidence type="ECO:0000313" key="1">
    <source>
        <dbReference type="EMBL" id="GIX77630.1"/>
    </source>
</evidence>
<evidence type="ECO:0000313" key="2">
    <source>
        <dbReference type="Proteomes" id="UP001054945"/>
    </source>
</evidence>
<dbReference type="GO" id="GO:0031048">
    <property type="term" value="P:regulatory ncRNA-mediated heterochromatin formation"/>
    <property type="evidence" value="ECO:0007669"/>
    <property type="project" value="TreeGrafter"/>
</dbReference>
<name>A0AAV4N186_CAEEX</name>
<organism evidence="1 2">
    <name type="scientific">Caerostris extrusa</name>
    <name type="common">Bark spider</name>
    <name type="synonym">Caerostris bankana</name>
    <dbReference type="NCBI Taxonomy" id="172846"/>
    <lineage>
        <taxon>Eukaryota</taxon>
        <taxon>Metazoa</taxon>
        <taxon>Ecdysozoa</taxon>
        <taxon>Arthropoda</taxon>
        <taxon>Chelicerata</taxon>
        <taxon>Arachnida</taxon>
        <taxon>Araneae</taxon>
        <taxon>Araneomorphae</taxon>
        <taxon>Entelegynae</taxon>
        <taxon>Araneoidea</taxon>
        <taxon>Araneidae</taxon>
        <taxon>Caerostris</taxon>
    </lineage>
</organism>
<dbReference type="GO" id="GO:0035197">
    <property type="term" value="F:siRNA binding"/>
    <property type="evidence" value="ECO:0007669"/>
    <property type="project" value="TreeGrafter"/>
</dbReference>
<protein>
    <submittedName>
        <fullName evidence="1">Protein FAM172A</fullName>
    </submittedName>
</protein>
<dbReference type="PANTHER" id="PTHR21357">
    <property type="entry name" value="FAM172 FAMILY PROTEIN HOMOLOG CG10038"/>
    <property type="match status" value="1"/>
</dbReference>
<gene>
    <name evidence="1" type="primary">FAM172A</name>
    <name evidence="1" type="ORF">CEXT_291281</name>
</gene>